<dbReference type="Pfam" id="PF09362">
    <property type="entry name" value="DUF1996"/>
    <property type="match status" value="1"/>
</dbReference>
<evidence type="ECO:0000259" key="1">
    <source>
        <dbReference type="Pfam" id="PF09362"/>
    </source>
</evidence>
<comment type="caution">
    <text evidence="2">The sequence shown here is derived from an EMBL/GenBank/DDBJ whole genome shotgun (WGS) entry which is preliminary data.</text>
</comment>
<dbReference type="Proteomes" id="UP001597151">
    <property type="component" value="Unassembled WGS sequence"/>
</dbReference>
<feature type="domain" description="DUF1996" evidence="1">
    <location>
        <begin position="94"/>
        <end position="304"/>
    </location>
</feature>
<dbReference type="InterPro" id="IPR018535">
    <property type="entry name" value="DUF1996"/>
</dbReference>
<organism evidence="2 3">
    <name type="scientific">Seohaeicola saemankumensis</name>
    <dbReference type="NCBI Taxonomy" id="481181"/>
    <lineage>
        <taxon>Bacteria</taxon>
        <taxon>Pseudomonadati</taxon>
        <taxon>Pseudomonadota</taxon>
        <taxon>Alphaproteobacteria</taxon>
        <taxon>Rhodobacterales</taxon>
        <taxon>Roseobacteraceae</taxon>
        <taxon>Seohaeicola</taxon>
    </lineage>
</organism>
<keyword evidence="3" id="KW-1185">Reference proteome</keyword>
<evidence type="ECO:0000313" key="2">
    <source>
        <dbReference type="EMBL" id="MFD1195071.1"/>
    </source>
</evidence>
<accession>A0ABW3TGE2</accession>
<dbReference type="EMBL" id="JBHTKR010000004">
    <property type="protein sequence ID" value="MFD1195071.1"/>
    <property type="molecule type" value="Genomic_DNA"/>
</dbReference>
<evidence type="ECO:0000313" key="3">
    <source>
        <dbReference type="Proteomes" id="UP001597151"/>
    </source>
</evidence>
<dbReference type="PANTHER" id="PTHR43662:SF3">
    <property type="entry name" value="DOMAIN PROTEIN, PUTATIVE (AFU_ORTHOLOGUE AFUA_6G11970)-RELATED"/>
    <property type="match status" value="1"/>
</dbReference>
<sequence length="371" mass="40863">MLTMHRTRKRSVLTACVSTCLAAATFLFLPDLWVSEQSARASSAHGTVNHSQYRYVVTRGTAESSMPAPHGGKENLDHHGFRFFCVPSHFSYNDPVVYPGQEGAAHLHLFFGNTDVDAHSTSESIATSGRTTCDGGITNRSAYWVPALFNEQGEVVLPTVINLYYKSWVTDRRQIKPIPAGLQILTNDKVKGSSGVVVSTVDEELWRATIRVFDHDGVTIEIKFPDCVAVNKDGSPVLTSPGGSKHVAYSSGRCPLSHPYLIPQLTQTIHWSDVPFDSDWYLSSDMMKKAPKGTTAHADYMAGWTEKSAQIMADCVKEGYRECGPGLQKHAADQFFSPDGQRVYDFFKIAEGVTSTPDALKGWPHMLPGHH</sequence>
<reference evidence="3" key="1">
    <citation type="journal article" date="2019" name="Int. J. Syst. Evol. Microbiol.">
        <title>The Global Catalogue of Microorganisms (GCM) 10K type strain sequencing project: providing services to taxonomists for standard genome sequencing and annotation.</title>
        <authorList>
            <consortium name="The Broad Institute Genomics Platform"/>
            <consortium name="The Broad Institute Genome Sequencing Center for Infectious Disease"/>
            <person name="Wu L."/>
            <person name="Ma J."/>
        </authorList>
    </citation>
    <scope>NUCLEOTIDE SEQUENCE [LARGE SCALE GENOMIC DNA]</scope>
    <source>
        <strain evidence="3">CCUG 55328</strain>
    </source>
</reference>
<protein>
    <submittedName>
        <fullName evidence="2">DUF1996 domain-containing protein</fullName>
    </submittedName>
</protein>
<proteinExistence type="predicted"/>
<dbReference type="PANTHER" id="PTHR43662">
    <property type="match status" value="1"/>
</dbReference>
<name>A0ABW3TGE2_9RHOB</name>
<dbReference type="RefSeq" id="WP_380791396.1">
    <property type="nucleotide sequence ID" value="NZ_JBHTKR010000004.1"/>
</dbReference>
<gene>
    <name evidence="2" type="ORF">ACFQ3C_10355</name>
</gene>